<organism evidence="1">
    <name type="scientific">Myoviridae sp. ctK7P4</name>
    <dbReference type="NCBI Taxonomy" id="2825080"/>
    <lineage>
        <taxon>Viruses</taxon>
        <taxon>Duplodnaviria</taxon>
        <taxon>Heunggongvirae</taxon>
        <taxon>Uroviricota</taxon>
        <taxon>Caudoviricetes</taxon>
    </lineage>
</organism>
<accession>A0A8S5QHP1</accession>
<dbReference type="InterPro" id="IPR054438">
    <property type="entry name" value="Struct_cement_gp24/gp6"/>
</dbReference>
<proteinExistence type="predicted"/>
<dbReference type="EMBL" id="BK015663">
    <property type="protein sequence ID" value="DAE18791.1"/>
    <property type="molecule type" value="Genomic_DNA"/>
</dbReference>
<reference evidence="1" key="1">
    <citation type="journal article" date="2021" name="Proc. Natl. Acad. Sci. U.S.A.">
        <title>A Catalog of Tens of Thousands of Viruses from Human Metagenomes Reveals Hidden Associations with Chronic Diseases.</title>
        <authorList>
            <person name="Tisza M.J."/>
            <person name="Buck C.B."/>
        </authorList>
    </citation>
    <scope>NUCLEOTIDE SEQUENCE</scope>
    <source>
        <strain evidence="1">CtK7P4</strain>
    </source>
</reference>
<sequence length="143" mass="14809">MSQFIGTSMPRGFAGEITRGFFDFTTEVHKNNGTVKAFGVPVKLDGQTVAATTANTDAVYGFAVREYGQVDAAGVQKADILTVLRRGYMVVKTAGGTPALGGTVYLKTDGTITADKGTNTAIPGCTFMGAADASGLVEIAFNI</sequence>
<dbReference type="Pfam" id="PF22758">
    <property type="entry name" value="Phage_cement"/>
    <property type="match status" value="1"/>
</dbReference>
<name>A0A8S5QHP1_9CAUD</name>
<protein>
    <submittedName>
        <fullName evidence="1">Uncharacterized protein</fullName>
    </submittedName>
</protein>
<evidence type="ECO:0000313" key="1">
    <source>
        <dbReference type="EMBL" id="DAE18791.1"/>
    </source>
</evidence>